<dbReference type="InterPro" id="IPR004869">
    <property type="entry name" value="MMPL_dom"/>
</dbReference>
<keyword evidence="3" id="KW-1003">Cell membrane</keyword>
<feature type="transmembrane region" description="Helical" evidence="7">
    <location>
        <begin position="864"/>
        <end position="886"/>
    </location>
</feature>
<evidence type="ECO:0000313" key="10">
    <source>
        <dbReference type="Proteomes" id="UP000273307"/>
    </source>
</evidence>
<feature type="transmembrane region" description="Helical" evidence="7">
    <location>
        <begin position="295"/>
        <end position="318"/>
    </location>
</feature>
<name>A0A498PR50_9MYCO</name>
<evidence type="ECO:0000259" key="8">
    <source>
        <dbReference type="Pfam" id="PF03176"/>
    </source>
</evidence>
<dbReference type="InterPro" id="IPR050545">
    <property type="entry name" value="Mycobact_MmpL"/>
</dbReference>
<dbReference type="OrthoDB" id="2365435at2"/>
<dbReference type="EMBL" id="UPHP01000012">
    <property type="protein sequence ID" value="VBA33911.1"/>
    <property type="molecule type" value="Genomic_DNA"/>
</dbReference>
<dbReference type="PANTHER" id="PTHR33406">
    <property type="entry name" value="MEMBRANE PROTEIN MJ1562-RELATED"/>
    <property type="match status" value="1"/>
</dbReference>
<dbReference type="InterPro" id="IPR004707">
    <property type="entry name" value="MmpL_fam"/>
</dbReference>
<feature type="transmembrane region" description="Helical" evidence="7">
    <location>
        <begin position="374"/>
        <end position="396"/>
    </location>
</feature>
<feature type="transmembrane region" description="Helical" evidence="7">
    <location>
        <begin position="324"/>
        <end position="353"/>
    </location>
</feature>
<dbReference type="Gene3D" id="1.20.1640.10">
    <property type="entry name" value="Multidrug efflux transporter AcrB transmembrane domain"/>
    <property type="match status" value="2"/>
</dbReference>
<evidence type="ECO:0000256" key="6">
    <source>
        <dbReference type="ARBA" id="ARBA00023136"/>
    </source>
</evidence>
<sequence length="958" mass="104545">MSTRRRTRYLAAAGPAIRRWSLPIMLFWVALTVTVNIVAPQLQQVAKAHSVTLGSRDAPSLIAMKRIGRNFQQFDSDTTAMVVLETQSGLDDDAHRFYNVLIDQLSRDKAHIEYVENFWGDSLTAASARSADGKAAYVELYLAGDQGGWRANESVEAVRRIVDSVPAPPGVAAYVTGPGPLGTDRVSYGDRSLQKITAISIAVIAILLLLTYRSVVTAVGTLLIVGIELLAVRGITSVLAINGVVGLSTFTVNVLVALTIAAATDYVVFLVGRYQEGRTAGQSREAAYHMMFRGTAHVVLGSGLTVAGAMYCLSFTRLPYFNTLAAPCALGLIVVILASLTLAPAVIGTAGRFGAFEPRHRTTTRRWRRIGTAVVRWPGPVLTAATLVAMLGILALPGYRTGYNERYYIPGEAPSNVGYRASDRHFSQARMEPDVLLIETDHDLRNPTDMLTLERIAKGVFHIPGVAMVQSITRPLGSTIDHSSIPFQMSFQSAVAIENLQDLKERVADLSRITDELQHMIDITKRTEALTRQLSDITHDMADHAEHMQASSDELRDRLADFDDSWRSIRSYFYRERHCFDIPVCWSLRSLFDSIDDVDRLSEDIGNFTHDLARGDTVQPPLLAQLPTMIAAMETVKTIALTMTSSFSGLINQMESLTRNSTAMGMAFDASNNDDTFYLPPEAFENRDFQRGLRLFLSPDGKSARFVITHKGDPASPEGIAQVDPITRAAEEAVKGTPLASANIHLAGTAATFKDIHVGTVYDLIIAIVASLSLVFIVMLAITRSVVAAAVIVGTVTLSLGSSFGLSVLVWQHVLHMPLHWLVLPMAVIVMLAVGSDYNLLLVSRFQEEMGAGLKTGMIRSLASTGKVVTTAGLVFACTMGSMVTSDLRVVSQIGTTIMIGLLFDTLVVRSFMTPAIATLLGRWFWWPRQVHRSRRQPEVVARCQADVLGAQHAALLQ</sequence>
<proteinExistence type="inferred from homology"/>
<dbReference type="NCBIfam" id="TIGR00833">
    <property type="entry name" value="actII"/>
    <property type="match status" value="1"/>
</dbReference>
<protein>
    <submittedName>
        <fullName evidence="9">Putative transport protein MmpL1</fullName>
    </submittedName>
</protein>
<keyword evidence="5 7" id="KW-1133">Transmembrane helix</keyword>
<comment type="subcellular location">
    <subcellularLocation>
        <location evidence="1">Cell membrane</location>
        <topology evidence="1">Multi-pass membrane protein</topology>
    </subcellularLocation>
</comment>
<dbReference type="Proteomes" id="UP000273307">
    <property type="component" value="Unassembled WGS sequence"/>
</dbReference>
<keyword evidence="10" id="KW-1185">Reference proteome</keyword>
<dbReference type="AlphaFoldDB" id="A0A498PR50"/>
<evidence type="ECO:0000256" key="5">
    <source>
        <dbReference type="ARBA" id="ARBA00022989"/>
    </source>
</evidence>
<keyword evidence="4 7" id="KW-0812">Transmembrane</keyword>
<dbReference type="FunFam" id="1.20.1640.10:FF:000020">
    <property type="entry name" value="Transmembrane transport protein MmpL10"/>
    <property type="match status" value="1"/>
</dbReference>
<dbReference type="SUPFAM" id="SSF82866">
    <property type="entry name" value="Multidrug efflux transporter AcrB transmembrane domain"/>
    <property type="match status" value="2"/>
</dbReference>
<dbReference type="FunFam" id="1.20.1640.10:FF:000018">
    <property type="entry name" value="Transmembrane transport protein MmpL10"/>
    <property type="match status" value="1"/>
</dbReference>
<comment type="similarity">
    <text evidence="2">Belongs to the resistance-nodulation-cell division (RND) (TC 2.A.6) family. MmpL subfamily.</text>
</comment>
<organism evidence="9 10">
    <name type="scientific">Mycobacterium attenuatum</name>
    <dbReference type="NCBI Taxonomy" id="2341086"/>
    <lineage>
        <taxon>Bacteria</taxon>
        <taxon>Bacillati</taxon>
        <taxon>Actinomycetota</taxon>
        <taxon>Actinomycetes</taxon>
        <taxon>Mycobacteriales</taxon>
        <taxon>Mycobacteriaceae</taxon>
        <taxon>Mycobacterium</taxon>
    </lineage>
</organism>
<feature type="transmembrane region" description="Helical" evidence="7">
    <location>
        <begin position="898"/>
        <end position="926"/>
    </location>
</feature>
<dbReference type="GO" id="GO:0005886">
    <property type="term" value="C:plasma membrane"/>
    <property type="evidence" value="ECO:0007669"/>
    <property type="project" value="UniProtKB-SubCell"/>
</dbReference>
<feature type="transmembrane region" description="Helical" evidence="7">
    <location>
        <begin position="250"/>
        <end position="274"/>
    </location>
</feature>
<feature type="transmembrane region" description="Helical" evidence="7">
    <location>
        <begin position="196"/>
        <end position="215"/>
    </location>
</feature>
<evidence type="ECO:0000256" key="3">
    <source>
        <dbReference type="ARBA" id="ARBA00022475"/>
    </source>
</evidence>
<dbReference type="PANTHER" id="PTHR33406:SF6">
    <property type="entry name" value="MEMBRANE PROTEIN YDGH-RELATED"/>
    <property type="match status" value="1"/>
</dbReference>
<feature type="transmembrane region" description="Helical" evidence="7">
    <location>
        <begin position="20"/>
        <end position="39"/>
    </location>
</feature>
<evidence type="ECO:0000256" key="2">
    <source>
        <dbReference type="ARBA" id="ARBA00010157"/>
    </source>
</evidence>
<keyword evidence="6 7" id="KW-0472">Membrane</keyword>
<dbReference type="Pfam" id="PF03176">
    <property type="entry name" value="MMPL"/>
    <property type="match status" value="2"/>
</dbReference>
<feature type="transmembrane region" description="Helical" evidence="7">
    <location>
        <begin position="222"/>
        <end position="244"/>
    </location>
</feature>
<reference evidence="9 10" key="1">
    <citation type="submission" date="2018-09" db="EMBL/GenBank/DDBJ databases">
        <authorList>
            <person name="Tagini F."/>
        </authorList>
    </citation>
    <scope>NUCLEOTIDE SEQUENCE [LARGE SCALE GENOMIC DNA]</scope>
    <source>
        <strain evidence="9 10">MK136</strain>
    </source>
</reference>
<feature type="transmembrane region" description="Helical" evidence="7">
    <location>
        <begin position="789"/>
        <end position="811"/>
    </location>
</feature>
<evidence type="ECO:0000256" key="1">
    <source>
        <dbReference type="ARBA" id="ARBA00004651"/>
    </source>
</evidence>
<evidence type="ECO:0000256" key="7">
    <source>
        <dbReference type="SAM" id="Phobius"/>
    </source>
</evidence>
<feature type="domain" description="Membrane transport protein MMPL" evidence="8">
    <location>
        <begin position="54"/>
        <end position="381"/>
    </location>
</feature>
<evidence type="ECO:0000313" key="9">
    <source>
        <dbReference type="EMBL" id="VBA33911.1"/>
    </source>
</evidence>
<accession>A0A498PR50</accession>
<dbReference type="RefSeq" id="WP_122524953.1">
    <property type="nucleotide sequence ID" value="NZ_UPHP01000012.1"/>
</dbReference>
<evidence type="ECO:0000256" key="4">
    <source>
        <dbReference type="ARBA" id="ARBA00022692"/>
    </source>
</evidence>
<feature type="domain" description="Membrane transport protein MMPL" evidence="8">
    <location>
        <begin position="604"/>
        <end position="940"/>
    </location>
</feature>
<feature type="transmembrane region" description="Helical" evidence="7">
    <location>
        <begin position="761"/>
        <end position="782"/>
    </location>
</feature>
<feature type="transmembrane region" description="Helical" evidence="7">
    <location>
        <begin position="823"/>
        <end position="843"/>
    </location>
</feature>
<gene>
    <name evidence="9" type="primary">mmpL1</name>
    <name evidence="9" type="ORF">LAUMK136_00535</name>
</gene>